<proteinExistence type="predicted"/>
<keyword evidence="2" id="KW-1185">Reference proteome</keyword>
<evidence type="ECO:0000313" key="1">
    <source>
        <dbReference type="EMBL" id="RDX64305.1"/>
    </source>
</evidence>
<gene>
    <name evidence="1" type="ORF">CR513_57164</name>
</gene>
<reference evidence="1" key="1">
    <citation type="submission" date="2018-05" db="EMBL/GenBank/DDBJ databases">
        <title>Draft genome of Mucuna pruriens seed.</title>
        <authorList>
            <person name="Nnadi N.E."/>
            <person name="Vos R."/>
            <person name="Hasami M.H."/>
            <person name="Devisetty U.K."/>
            <person name="Aguiy J.C."/>
        </authorList>
    </citation>
    <scope>NUCLEOTIDE SEQUENCE [LARGE SCALE GENOMIC DNA]</scope>
    <source>
        <strain evidence="1">JCA_2017</strain>
    </source>
</reference>
<protein>
    <submittedName>
        <fullName evidence="1">Uncharacterized protein</fullName>
    </submittedName>
</protein>
<organism evidence="1 2">
    <name type="scientific">Mucuna pruriens</name>
    <name type="common">Velvet bean</name>
    <name type="synonym">Dolichos pruriens</name>
    <dbReference type="NCBI Taxonomy" id="157652"/>
    <lineage>
        <taxon>Eukaryota</taxon>
        <taxon>Viridiplantae</taxon>
        <taxon>Streptophyta</taxon>
        <taxon>Embryophyta</taxon>
        <taxon>Tracheophyta</taxon>
        <taxon>Spermatophyta</taxon>
        <taxon>Magnoliopsida</taxon>
        <taxon>eudicotyledons</taxon>
        <taxon>Gunneridae</taxon>
        <taxon>Pentapetalae</taxon>
        <taxon>rosids</taxon>
        <taxon>fabids</taxon>
        <taxon>Fabales</taxon>
        <taxon>Fabaceae</taxon>
        <taxon>Papilionoideae</taxon>
        <taxon>50 kb inversion clade</taxon>
        <taxon>NPAAA clade</taxon>
        <taxon>indigoferoid/millettioid clade</taxon>
        <taxon>Phaseoleae</taxon>
        <taxon>Mucuna</taxon>
    </lineage>
</organism>
<name>A0A371EE39_MUCPR</name>
<evidence type="ECO:0000313" key="2">
    <source>
        <dbReference type="Proteomes" id="UP000257109"/>
    </source>
</evidence>
<accession>A0A371EE39</accession>
<dbReference type="Proteomes" id="UP000257109">
    <property type="component" value="Unassembled WGS sequence"/>
</dbReference>
<dbReference type="EMBL" id="QJKJ01014449">
    <property type="protein sequence ID" value="RDX64305.1"/>
    <property type="molecule type" value="Genomic_DNA"/>
</dbReference>
<sequence length="95" mass="11035">MKRGSRQRELAGEKEKGLSPSMRWIRLAGWRKDPTQASLIKLEMTTLAQNRSSYVITRPLSPVCHSLSKSWSGWSIIIMWSHGDTWRGKQRRPQQ</sequence>
<comment type="caution">
    <text evidence="1">The sequence shown here is derived from an EMBL/GenBank/DDBJ whole genome shotgun (WGS) entry which is preliminary data.</text>
</comment>
<dbReference type="AlphaFoldDB" id="A0A371EE39"/>
<feature type="non-terminal residue" evidence="1">
    <location>
        <position position="1"/>
    </location>
</feature>